<keyword evidence="4" id="KW-1185">Reference proteome</keyword>
<comment type="caution">
    <text evidence="3">The sequence shown here is derived from an EMBL/GenBank/DDBJ whole genome shotgun (WGS) entry which is preliminary data.</text>
</comment>
<dbReference type="Pfam" id="PF00534">
    <property type="entry name" value="Glycos_transf_1"/>
    <property type="match status" value="1"/>
</dbReference>
<name>A0ABV0KLG2_9CYAN</name>
<dbReference type="CDD" id="cd03801">
    <property type="entry name" value="GT4_PimA-like"/>
    <property type="match status" value="1"/>
</dbReference>
<feature type="domain" description="Glycosyl transferase family 1" evidence="1">
    <location>
        <begin position="237"/>
        <end position="402"/>
    </location>
</feature>
<evidence type="ECO:0000313" key="4">
    <source>
        <dbReference type="Proteomes" id="UP001476950"/>
    </source>
</evidence>
<dbReference type="InterPro" id="IPR001296">
    <property type="entry name" value="Glyco_trans_1"/>
</dbReference>
<dbReference type="Pfam" id="PF13439">
    <property type="entry name" value="Glyco_transf_4"/>
    <property type="match status" value="1"/>
</dbReference>
<dbReference type="InterPro" id="IPR028098">
    <property type="entry name" value="Glyco_trans_4-like_N"/>
</dbReference>
<dbReference type="InterPro" id="IPR050194">
    <property type="entry name" value="Glycosyltransferase_grp1"/>
</dbReference>
<feature type="domain" description="Glycosyltransferase subfamily 4-like N-terminal" evidence="2">
    <location>
        <begin position="40"/>
        <end position="222"/>
    </location>
</feature>
<dbReference type="RefSeq" id="WP_190449278.1">
    <property type="nucleotide sequence ID" value="NZ_JAMPLM010000015.1"/>
</dbReference>
<dbReference type="SUPFAM" id="SSF53756">
    <property type="entry name" value="UDP-Glycosyltransferase/glycogen phosphorylase"/>
    <property type="match status" value="1"/>
</dbReference>
<dbReference type="EMBL" id="JAMPLM010000015">
    <property type="protein sequence ID" value="MEP1060087.1"/>
    <property type="molecule type" value="Genomic_DNA"/>
</dbReference>
<gene>
    <name evidence="3" type="ORF">NDI38_16745</name>
</gene>
<evidence type="ECO:0000313" key="3">
    <source>
        <dbReference type="EMBL" id="MEP1060087.1"/>
    </source>
</evidence>
<dbReference type="PANTHER" id="PTHR45947">
    <property type="entry name" value="SULFOQUINOVOSYL TRANSFERASE SQD2"/>
    <property type="match status" value="1"/>
</dbReference>
<reference evidence="3 4" key="1">
    <citation type="submission" date="2022-04" db="EMBL/GenBank/DDBJ databases">
        <title>Positive selection, recombination, and allopatry shape intraspecific diversity of widespread and dominant cyanobacteria.</title>
        <authorList>
            <person name="Wei J."/>
            <person name="Shu W."/>
            <person name="Hu C."/>
        </authorList>
    </citation>
    <scope>NUCLEOTIDE SEQUENCE [LARGE SCALE GENOMIC DNA]</scope>
    <source>
        <strain evidence="3 4">AS-A4</strain>
    </source>
</reference>
<organism evidence="3 4">
    <name type="scientific">Stenomitos frigidus AS-A4</name>
    <dbReference type="NCBI Taxonomy" id="2933935"/>
    <lineage>
        <taxon>Bacteria</taxon>
        <taxon>Bacillati</taxon>
        <taxon>Cyanobacteriota</taxon>
        <taxon>Cyanophyceae</taxon>
        <taxon>Leptolyngbyales</taxon>
        <taxon>Leptolyngbyaceae</taxon>
        <taxon>Stenomitos</taxon>
    </lineage>
</organism>
<protein>
    <submittedName>
        <fullName evidence="3">Glycosyltransferase family 4 protein</fullName>
    </submittedName>
</protein>
<dbReference type="Proteomes" id="UP001476950">
    <property type="component" value="Unassembled WGS sequence"/>
</dbReference>
<dbReference type="Gene3D" id="3.40.50.2000">
    <property type="entry name" value="Glycogen Phosphorylase B"/>
    <property type="match status" value="2"/>
</dbReference>
<proteinExistence type="predicted"/>
<accession>A0ABV0KLG2</accession>
<sequence length="444" mass="49184">MQEHAVNSKIDTHTFSQTHRRDPLSVGYFSPDWPPEVSSNGIVTYVASMLKGIEGLGHQSYVVTPPFDDSTELKHDSQNVFQLPRRPPGGMVGYLINAVTRRIRPGMPFKSGFARAAHESINTIMSGSRLDIFEMEESFGSVGFLSDRLPIPVVVRLHGPWFLNGKAMGVQQDQGFLQRVQDERQAIAKAFAITAPSRDVLDQTRQYYNLPLERAVVIPCPIASTPREQRWRSDDCEPNTIAFIGRFDRHKGGDLVIDAFAQVLRECPKTRLLFAGPDRGCIDDDGRVWHLEEYIRDRIPGALEAGQVSCLGQQPPSKLRELRRRAQVTIVASRYDNFPYTALEALSLGCPIVGACAGGIPEIVADGVSGLLFQAGNADDLAAKVIRLLKNPDLAAQLGHQAGESCAEQFSPEVVAKQSIDFYRETLERWSQSRNGSLKATTRL</sequence>
<evidence type="ECO:0000259" key="2">
    <source>
        <dbReference type="Pfam" id="PF13439"/>
    </source>
</evidence>
<dbReference type="PANTHER" id="PTHR45947:SF3">
    <property type="entry name" value="SULFOQUINOVOSYL TRANSFERASE SQD2"/>
    <property type="match status" value="1"/>
</dbReference>
<evidence type="ECO:0000259" key="1">
    <source>
        <dbReference type="Pfam" id="PF00534"/>
    </source>
</evidence>